<dbReference type="InterPro" id="IPR005094">
    <property type="entry name" value="Endonuclease_MobA/VirD2"/>
</dbReference>
<dbReference type="Proteomes" id="UP001595990">
    <property type="component" value="Unassembled WGS sequence"/>
</dbReference>
<evidence type="ECO:0000256" key="1">
    <source>
        <dbReference type="SAM" id="MobiDB-lite"/>
    </source>
</evidence>
<feature type="region of interest" description="Disordered" evidence="1">
    <location>
        <begin position="548"/>
        <end position="597"/>
    </location>
</feature>
<dbReference type="Pfam" id="PF03432">
    <property type="entry name" value="Relaxase"/>
    <property type="match status" value="1"/>
</dbReference>
<dbReference type="RefSeq" id="WP_411951709.1">
    <property type="nucleotide sequence ID" value="NZ_JBHSFS010000013.1"/>
</dbReference>
<evidence type="ECO:0000313" key="3">
    <source>
        <dbReference type="EMBL" id="MFC4516437.1"/>
    </source>
</evidence>
<protein>
    <submittedName>
        <fullName evidence="3">Relaxase/mobilization nuclease domain-containing protein</fullName>
    </submittedName>
</protein>
<keyword evidence="4" id="KW-1185">Reference proteome</keyword>
<comment type="caution">
    <text evidence="3">The sequence shown here is derived from an EMBL/GenBank/DDBJ whole genome shotgun (WGS) entry which is preliminary data.</text>
</comment>
<name>A0ABV9BQP7_9ACTN</name>
<feature type="compositionally biased region" description="Low complexity" evidence="1">
    <location>
        <begin position="548"/>
        <end position="568"/>
    </location>
</feature>
<accession>A0ABV9BQP7</accession>
<reference evidence="4" key="1">
    <citation type="journal article" date="2019" name="Int. J. Syst. Evol. Microbiol.">
        <title>The Global Catalogue of Microorganisms (GCM) 10K type strain sequencing project: providing services to taxonomists for standard genome sequencing and annotation.</title>
        <authorList>
            <consortium name="The Broad Institute Genomics Platform"/>
            <consortium name="The Broad Institute Genome Sequencing Center for Infectious Disease"/>
            <person name="Wu L."/>
            <person name="Ma J."/>
        </authorList>
    </citation>
    <scope>NUCLEOTIDE SEQUENCE [LARGE SCALE GENOMIC DNA]</scope>
    <source>
        <strain evidence="4">CECT 8064</strain>
    </source>
</reference>
<organism evidence="3 4">
    <name type="scientific">Streptomyces ehimensis</name>
    <dbReference type="NCBI Taxonomy" id="68195"/>
    <lineage>
        <taxon>Bacteria</taxon>
        <taxon>Bacillati</taxon>
        <taxon>Actinomycetota</taxon>
        <taxon>Actinomycetes</taxon>
        <taxon>Kitasatosporales</taxon>
        <taxon>Streptomycetaceae</taxon>
        <taxon>Streptomyces</taxon>
    </lineage>
</organism>
<evidence type="ECO:0000259" key="2">
    <source>
        <dbReference type="Pfam" id="PF03432"/>
    </source>
</evidence>
<dbReference type="EMBL" id="JBHSFS010000013">
    <property type="protein sequence ID" value="MFC4516437.1"/>
    <property type="molecule type" value="Genomic_DNA"/>
</dbReference>
<feature type="compositionally biased region" description="Basic and acidic residues" evidence="1">
    <location>
        <begin position="587"/>
        <end position="597"/>
    </location>
</feature>
<feature type="domain" description="MobA/VirD2-like nuclease" evidence="2">
    <location>
        <begin position="64"/>
        <end position="164"/>
    </location>
</feature>
<evidence type="ECO:0000313" key="4">
    <source>
        <dbReference type="Proteomes" id="UP001595990"/>
    </source>
</evidence>
<proteinExistence type="predicted"/>
<sequence>MNPKKAREGNDTAGLLRYLYGPGKRDEHLEPRMVGAWDPGIDDPARSPNMTISDLALLLDAPVRALRGKEPAKHVYHVAVRNAPEDPLLSDEQWAEVAREMLHAAGIAPHGDDQGCRWVAVRHADDHIHIVATKARQDGRQPNVWQDIVKMQARARRFETQWGLRLLTSGDKTANRWPKTGEAEKAARRQLPEPARVTLHRVAREAAALAQSDADFFARLEAAGVRVKQRGAPDGNVTGYAIALPGDRDNRSTPVWFSGAKLAPDLSLPRVRERWHPAAPTASAVAPAEAWRTAEEKVRAAAGQLGAGGLRQGAGDVAALGDLIVAAAVSAPALVRSELRSAVVEYERAGRAPGARQLDGQARALYRTAAWTLARATSAASRNDVAAVLGLLVALATAVVAVQRWHQAQEHRAQAQAAGRAGKLLWEAVEVTAGAVTARDGQPRTRGASAGAGSARRMPSSSVPAAGAGVGGTMAAAVRAAVPGHAEAVLADEVWPALRKRLMDVERGGEDPREVLTAVAARRELGSAESVAEVLTWRLDGWLRARTSASPAPAGGAAKRASSGAAKTIPGRSAQPFTGPSRVPGGDQHEGGPRRAR</sequence>
<feature type="region of interest" description="Disordered" evidence="1">
    <location>
        <begin position="437"/>
        <end position="469"/>
    </location>
</feature>
<gene>
    <name evidence="3" type="ORF">ACFPEN_26335</name>
</gene>